<dbReference type="SMART" id="SM00530">
    <property type="entry name" value="HTH_XRE"/>
    <property type="match status" value="1"/>
</dbReference>
<dbReference type="CDD" id="cd00093">
    <property type="entry name" value="HTH_XRE"/>
    <property type="match status" value="1"/>
</dbReference>
<dbReference type="Pfam" id="PF01381">
    <property type="entry name" value="HTH_3"/>
    <property type="match status" value="1"/>
</dbReference>
<dbReference type="InterPro" id="IPR019734">
    <property type="entry name" value="TPR_rpt"/>
</dbReference>
<dbReference type="EMBL" id="JAEOAH010000015">
    <property type="protein sequence ID" value="MBK3495528.1"/>
    <property type="molecule type" value="Genomic_DNA"/>
</dbReference>
<dbReference type="SUPFAM" id="SSF47413">
    <property type="entry name" value="lambda repressor-like DNA-binding domains"/>
    <property type="match status" value="1"/>
</dbReference>
<dbReference type="RefSeq" id="WP_200749200.1">
    <property type="nucleotide sequence ID" value="NZ_JAEOAH010000015.1"/>
</dbReference>
<evidence type="ECO:0000313" key="2">
    <source>
        <dbReference type="EMBL" id="MBK3495528.1"/>
    </source>
</evidence>
<dbReference type="PROSITE" id="PS50943">
    <property type="entry name" value="HTH_CROC1"/>
    <property type="match status" value="1"/>
</dbReference>
<comment type="caution">
    <text evidence="2">The sequence shown here is derived from an EMBL/GenBank/DDBJ whole genome shotgun (WGS) entry which is preliminary data.</text>
</comment>
<feature type="domain" description="HTH cro/C1-type" evidence="1">
    <location>
        <begin position="8"/>
        <end position="61"/>
    </location>
</feature>
<sequence length="431" mass="51030">MQNIGYIIKSERIRQNMKQKVLSKDICSTSYLSKIESEQKSPSQEVLDALIERLQINLNDFTSENEKQFVSKLYESYKSIVLTRNEQSAKEKLNYYMTKDFGFEDVTNFYFYNLYLFRLFLVSKQPLVDIEYFLKAFYAMEENLNDQQRFLYNLNANIYYCRKSDYLKALPFLESSINLLQKIQLEDWEKADYYYALALNYYSLNQNLNALEYAKMASDIYERSGYYACSVDCKILLAAAYSQNGHYSSAEKILLDASIFCNMYQLQQFEGLLSQNIGFIYALQGDAKKAISYYKKSYKTKTEPLSVLITIHSIIKEYSKLKQVDDVQKWCEKGLSLIRDNEPLDKTTAYLYHFEIFKMMHYLSPFDEKRIALAIDYFQQMNDTKNVQKYSILLGNLLFERNNYKKAAIYFQKSTEAMYQLNYINTWEDLT</sequence>
<dbReference type="SUPFAM" id="SSF48452">
    <property type="entry name" value="TPR-like"/>
    <property type="match status" value="1"/>
</dbReference>
<dbReference type="Gene3D" id="1.10.260.40">
    <property type="entry name" value="lambda repressor-like DNA-binding domains"/>
    <property type="match status" value="1"/>
</dbReference>
<dbReference type="Proteomes" id="UP000618943">
    <property type="component" value="Unassembled WGS sequence"/>
</dbReference>
<reference evidence="2 3" key="1">
    <citation type="submission" date="2020-12" db="EMBL/GenBank/DDBJ databases">
        <title>YIM B01967 draft genome.</title>
        <authorList>
            <person name="Yan X."/>
        </authorList>
    </citation>
    <scope>NUCLEOTIDE SEQUENCE [LARGE SCALE GENOMIC DNA]</scope>
    <source>
        <strain evidence="2 3">YIM B01967</strain>
    </source>
</reference>
<evidence type="ECO:0000259" key="1">
    <source>
        <dbReference type="PROSITE" id="PS50943"/>
    </source>
</evidence>
<gene>
    <name evidence="2" type="ORF">JFL43_11825</name>
</gene>
<dbReference type="InterPro" id="IPR001387">
    <property type="entry name" value="Cro/C1-type_HTH"/>
</dbReference>
<name>A0ABS1H936_9BACL</name>
<accession>A0ABS1H936</accession>
<dbReference type="Gene3D" id="1.25.40.10">
    <property type="entry name" value="Tetratricopeptide repeat domain"/>
    <property type="match status" value="1"/>
</dbReference>
<keyword evidence="3" id="KW-1185">Reference proteome</keyword>
<proteinExistence type="predicted"/>
<protein>
    <submittedName>
        <fullName evidence="2">Helix-turn-helix transcriptional regulator</fullName>
    </submittedName>
</protein>
<dbReference type="InterPro" id="IPR010982">
    <property type="entry name" value="Lambda_DNA-bd_dom_sf"/>
</dbReference>
<dbReference type="SMART" id="SM00028">
    <property type="entry name" value="TPR"/>
    <property type="match status" value="5"/>
</dbReference>
<evidence type="ECO:0000313" key="3">
    <source>
        <dbReference type="Proteomes" id="UP000618943"/>
    </source>
</evidence>
<organism evidence="2 3">
    <name type="scientific">Viridibacillus soli</name>
    <dbReference type="NCBI Taxonomy" id="2798301"/>
    <lineage>
        <taxon>Bacteria</taxon>
        <taxon>Bacillati</taxon>
        <taxon>Bacillota</taxon>
        <taxon>Bacilli</taxon>
        <taxon>Bacillales</taxon>
        <taxon>Caryophanaceae</taxon>
        <taxon>Viridibacillus</taxon>
    </lineage>
</organism>
<dbReference type="InterPro" id="IPR011990">
    <property type="entry name" value="TPR-like_helical_dom_sf"/>
</dbReference>